<dbReference type="Pfam" id="PF08167">
    <property type="entry name" value="RIX1"/>
    <property type="match status" value="1"/>
</dbReference>
<comment type="similarity">
    <text evidence="2">Belongs to the RIX1/PELP1 family.</text>
</comment>
<evidence type="ECO:0000256" key="2">
    <source>
        <dbReference type="ARBA" id="ARBA00010511"/>
    </source>
</evidence>
<gene>
    <name evidence="7" type="primary">LOC104597260</name>
</gene>
<proteinExistence type="inferred from homology"/>
<dbReference type="PANTHER" id="PTHR34105">
    <property type="entry name" value="PROLINE-, GLUTAMIC ACID- AND LEUCINE-RICH PROTEIN 1"/>
    <property type="match status" value="1"/>
</dbReference>
<dbReference type="PANTHER" id="PTHR34105:SF1">
    <property type="entry name" value="PROLINE-, GLUTAMIC ACID- AND LEUCINE-RICH PROTEIN 1"/>
    <property type="match status" value="1"/>
</dbReference>
<dbReference type="GO" id="GO:0005634">
    <property type="term" value="C:nucleus"/>
    <property type="evidence" value="ECO:0000318"/>
    <property type="project" value="GO_Central"/>
</dbReference>
<comment type="subcellular location">
    <subcellularLocation>
        <location evidence="1">Nucleus</location>
    </subcellularLocation>
</comment>
<dbReference type="STRING" id="4432.A0A1U8Q649"/>
<keyword evidence="6" id="KW-1185">Reference proteome</keyword>
<evidence type="ECO:0000256" key="1">
    <source>
        <dbReference type="ARBA" id="ARBA00004123"/>
    </source>
</evidence>
<dbReference type="AlphaFoldDB" id="A0A1U8Q649"/>
<dbReference type="RefSeq" id="XP_019053526.1">
    <property type="nucleotide sequence ID" value="XM_019197981.1"/>
</dbReference>
<protein>
    <submittedName>
        <fullName evidence="7">Proline-, glutamic acid- and leucine-rich protein 1-like isoform X1</fullName>
    </submittedName>
</protein>
<evidence type="ECO:0000256" key="3">
    <source>
        <dbReference type="ARBA" id="ARBA00023242"/>
    </source>
</evidence>
<sequence length="900" mass="98602">MAAFKHFQNMYDISLKPRLLRSLIRDHLPDEKHPFPRPSELSIVVSAIKTHGLLFESCREPVDPKQVDNWKTAIDAWVERLLLLASSKMPDKCWAGICLLGLTCQDCSSDRFLASYSVWFQKLVAQIQPPSASHFVKVASCASLADLFTRLGGFSNLKKDGTSHAGKLIQPILELLSDDSSEAVWEGAVDLLRSILIYFPASVHRHYDTVEAIIVSRIMSEKCSATISKKFVYCLALLPKSKGDEVSWSLMMQKILISINAHLDDAFQGLEEETKSNEVIRHLVPPGKEPPPPLGGQPMSGEASNQATKASEQFILHRVSLLVCSCCTMLTNPYTIQVTIPVRPLLALVRRVLMVDGSLSQALLPFFTVIQQESICSDLPLLHLCTLDLLTAIIKGVRSQLLPHAADVVRLLTEYFRRCALPALRIKVYSIMRVLLISMGVGMALYLAQEVTNNAIIDLDFIAYGWGRASYNPNSKATTEALHQPSHRKRKHSTITASFQVQQSGVGREVETVKNKQVTPIAVQIAALQALEALLTVGGALRSESWRSNLDLLLITVATNAYDGEWANEEKGISVLSFEPNCTWAEFQLAALRALLASFLSPSRVRPRYLSDGLELFRRGKQEIGTKLAEFCAHALLALEVLIHPRSLPLVDISSRSQGEFVSSFDHRLPENLFSVSQKNNNCTFPGDILVMDDPELDDDLYSSWLGNGEETDVPMSVPDKQLRSAQELCGKDVWQATGDCLAEKILSDSTGALFLMEGDGGATGAAHMEIGGNGNVIMTESEQVQEIVRNNDVEAQDKDIVISTGSFTLIEGKPKKGKAESNRIYASKVATTISSFSVVNGMDSSDPVAAAATAKSTPAQGGLITTLISEKGRGLSLEYNTDASMDSFPDIVDGDPDSD</sequence>
<dbReference type="InterPro" id="IPR016024">
    <property type="entry name" value="ARM-type_fold"/>
</dbReference>
<name>A0A1U8Q649_NELNU</name>
<dbReference type="FunCoup" id="A0A1U8Q649">
    <property type="interactions" value="1655"/>
</dbReference>
<dbReference type="Proteomes" id="UP000189703">
    <property type="component" value="Unplaced"/>
</dbReference>
<keyword evidence="3" id="KW-0539">Nucleus</keyword>
<evidence type="ECO:0000259" key="5">
    <source>
        <dbReference type="Pfam" id="PF08167"/>
    </source>
</evidence>
<dbReference type="Gene3D" id="1.25.10.10">
    <property type="entry name" value="Leucine-rich Repeat Variant"/>
    <property type="match status" value="1"/>
</dbReference>
<dbReference type="GO" id="GO:0006364">
    <property type="term" value="P:rRNA processing"/>
    <property type="evidence" value="ECO:0000318"/>
    <property type="project" value="GO_Central"/>
</dbReference>
<organism evidence="6 7">
    <name type="scientific">Nelumbo nucifera</name>
    <name type="common">Sacred lotus</name>
    <dbReference type="NCBI Taxonomy" id="4432"/>
    <lineage>
        <taxon>Eukaryota</taxon>
        <taxon>Viridiplantae</taxon>
        <taxon>Streptophyta</taxon>
        <taxon>Embryophyta</taxon>
        <taxon>Tracheophyta</taxon>
        <taxon>Spermatophyta</taxon>
        <taxon>Magnoliopsida</taxon>
        <taxon>Proteales</taxon>
        <taxon>Nelumbonaceae</taxon>
        <taxon>Nelumbo</taxon>
    </lineage>
</organism>
<evidence type="ECO:0000313" key="7">
    <source>
        <dbReference type="RefSeq" id="XP_019053526.1"/>
    </source>
</evidence>
<dbReference type="SUPFAM" id="SSF48371">
    <property type="entry name" value="ARM repeat"/>
    <property type="match status" value="1"/>
</dbReference>
<dbReference type="InterPro" id="IPR012583">
    <property type="entry name" value="RIX1_N"/>
</dbReference>
<dbReference type="InParanoid" id="A0A1U8Q649"/>
<dbReference type="OMA" id="VHMRTEN"/>
<reference evidence="7" key="1">
    <citation type="submission" date="2025-08" db="UniProtKB">
        <authorList>
            <consortium name="RefSeq"/>
        </authorList>
    </citation>
    <scope>IDENTIFICATION</scope>
</reference>
<evidence type="ECO:0000313" key="6">
    <source>
        <dbReference type="Proteomes" id="UP000189703"/>
    </source>
</evidence>
<accession>A0A1U8Q649</accession>
<dbReference type="GeneID" id="104597260"/>
<feature type="domain" description="Pre-rRNA-processing protein RIX1 N-terminal" evidence="5">
    <location>
        <begin position="23"/>
        <end position="224"/>
    </location>
</feature>
<feature type="region of interest" description="Disordered" evidence="4">
    <location>
        <begin position="284"/>
        <end position="303"/>
    </location>
</feature>
<evidence type="ECO:0000256" key="4">
    <source>
        <dbReference type="SAM" id="MobiDB-lite"/>
    </source>
</evidence>
<dbReference type="OrthoDB" id="20900at2759"/>
<dbReference type="InterPro" id="IPR011989">
    <property type="entry name" value="ARM-like"/>
</dbReference>